<reference evidence="1 2" key="1">
    <citation type="submission" date="2020-07" db="EMBL/GenBank/DDBJ databases">
        <title>Sequencing the genomes of 1000 actinobacteria strains.</title>
        <authorList>
            <person name="Klenk H.-P."/>
        </authorList>
    </citation>
    <scope>NUCLEOTIDE SEQUENCE [LARGE SCALE GENOMIC DNA]</scope>
    <source>
        <strain evidence="1 2">DSM 42178</strain>
    </source>
</reference>
<dbReference type="PANTHER" id="PTHR40053:SF1">
    <property type="entry name" value="SPORULATION-CONTROL PROTEIN SPO0M"/>
    <property type="match status" value="1"/>
</dbReference>
<dbReference type="AlphaFoldDB" id="A0A852ZMJ0"/>
<dbReference type="InterPro" id="IPR009776">
    <property type="entry name" value="Spore_0_M"/>
</dbReference>
<evidence type="ECO:0000313" key="2">
    <source>
        <dbReference type="Proteomes" id="UP000567795"/>
    </source>
</evidence>
<name>A0A852ZMJ0_9ACTN</name>
<dbReference type="Proteomes" id="UP000567795">
    <property type="component" value="Unassembled WGS sequence"/>
</dbReference>
<protein>
    <submittedName>
        <fullName evidence="1">Sporulation-control protein</fullName>
    </submittedName>
</protein>
<evidence type="ECO:0000313" key="1">
    <source>
        <dbReference type="EMBL" id="NYI03646.1"/>
    </source>
</evidence>
<comment type="caution">
    <text evidence="1">The sequence shown here is derived from an EMBL/GenBank/DDBJ whole genome shotgun (WGS) entry which is preliminary data.</text>
</comment>
<gene>
    <name evidence="1" type="ORF">FHU37_000589</name>
</gene>
<proteinExistence type="predicted"/>
<dbReference type="Pfam" id="PF07070">
    <property type="entry name" value="Spo0M"/>
    <property type="match status" value="1"/>
</dbReference>
<sequence length="245" mass="27088">MAFRKFLSALGVNAPSVETVLTTGDVRPGDTVTGHVTVQGGGADVDIEHLTLELVVRAEERESDEHAWQNPYPVTSQRWDGPLRLEAGGTRTHEFALELPWETPLTHSNGRRVPGARAAVRTTLAIDNAVDRGDLDELAVHPLPLQQRLLDAYAELGFRLSEAEVKLGTVNGGHNQKSGHWQEFEIYAPPGRYNLTRLETVFIARADSLDLITGAHGPFPAPYAELAERDWTGWLDEVLRKNFGR</sequence>
<dbReference type="PANTHER" id="PTHR40053">
    <property type="entry name" value="SPORULATION-CONTROL PROTEIN SPO0M"/>
    <property type="match status" value="1"/>
</dbReference>
<keyword evidence="2" id="KW-1185">Reference proteome</keyword>
<dbReference type="RefSeq" id="WP_179812664.1">
    <property type="nucleotide sequence ID" value="NZ_JACBZD010000001.1"/>
</dbReference>
<dbReference type="EMBL" id="JACBZD010000001">
    <property type="protein sequence ID" value="NYI03646.1"/>
    <property type="molecule type" value="Genomic_DNA"/>
</dbReference>
<accession>A0A852ZMJ0</accession>
<organism evidence="1 2">
    <name type="scientific">Allostreptomyces psammosilenae</name>
    <dbReference type="NCBI Taxonomy" id="1892865"/>
    <lineage>
        <taxon>Bacteria</taxon>
        <taxon>Bacillati</taxon>
        <taxon>Actinomycetota</taxon>
        <taxon>Actinomycetes</taxon>
        <taxon>Kitasatosporales</taxon>
        <taxon>Streptomycetaceae</taxon>
        <taxon>Allostreptomyces</taxon>
    </lineage>
</organism>